<dbReference type="InterPro" id="IPR051236">
    <property type="entry name" value="HAT_RTT109-like"/>
</dbReference>
<dbReference type="EMBL" id="NCSJ02000006">
    <property type="protein sequence ID" value="RFU35665.1"/>
    <property type="molecule type" value="Genomic_DNA"/>
</dbReference>
<dbReference type="OMA" id="FTANNSY"/>
<keyword evidence="4" id="KW-1185">Reference proteome</keyword>
<dbReference type="OrthoDB" id="4153866at2759"/>
<keyword evidence="2" id="KW-0472">Membrane</keyword>
<gene>
    <name evidence="3" type="ORF">B7463_g632</name>
</gene>
<proteinExistence type="predicted"/>
<evidence type="ECO:0000256" key="1">
    <source>
        <dbReference type="SAM" id="MobiDB-lite"/>
    </source>
</evidence>
<evidence type="ECO:0000313" key="4">
    <source>
        <dbReference type="Proteomes" id="UP000258309"/>
    </source>
</evidence>
<evidence type="ECO:0008006" key="5">
    <source>
        <dbReference type="Google" id="ProtNLM"/>
    </source>
</evidence>
<sequence length="423" mass="46935">MFSQAAPNIPNSNSISSDDTPSSFSSSDHLFPPKPRTRFYHISPRRSAAYIQQLALRIPRRPHFRRIAWSVIVILQLTAIGALIWLALIVTVANRLRIPHPHNGLSEIVQTYSAPNATHPASPTWLKDFSNDLIPVQCHSHNDYWHRVPLYEGLAAGCVSTEADIWIGNTPDGQVDLFVGHSKKSLSQSRTLRSLYLDPLVDILTHQNSVTSQNLTHSADTEGFGNTSLTGVFSMAPDTSLVLLLDFKITGEAIWTEVVSQLDGLRSRGWLTYWTPAEGVVQRPITIVGSGDAPFDAITANTTYRDIFYDAPLTKLSDVDTAYNSNNSYYASTSLSEAVGMVMFGSFTSKQKSKAAGQVQRAEDLGLKSRYWDTPGWPVGWRNRIWEELVRLQASVLNADDLTAAARWDWEMCVVAGVNICNK</sequence>
<feature type="compositionally biased region" description="Low complexity" evidence="1">
    <location>
        <begin position="7"/>
        <end position="28"/>
    </location>
</feature>
<keyword evidence="2" id="KW-0812">Transmembrane</keyword>
<feature type="transmembrane region" description="Helical" evidence="2">
    <location>
        <begin position="67"/>
        <end position="93"/>
    </location>
</feature>
<dbReference type="PANTHER" id="PTHR31571:SF1">
    <property type="entry name" value="ALTERED INHERITANCE OF MITOCHONDRIA PROTEIN 6"/>
    <property type="match status" value="1"/>
</dbReference>
<evidence type="ECO:0000313" key="3">
    <source>
        <dbReference type="EMBL" id="RFU35665.1"/>
    </source>
</evidence>
<dbReference type="STRING" id="5539.A0A3E2HQN0"/>
<feature type="non-terminal residue" evidence="3">
    <location>
        <position position="423"/>
    </location>
</feature>
<comment type="caution">
    <text evidence="3">The sequence shown here is derived from an EMBL/GenBank/DDBJ whole genome shotgun (WGS) entry which is preliminary data.</text>
</comment>
<name>A0A3E2HQN0_SCYLI</name>
<dbReference type="Proteomes" id="UP000258309">
    <property type="component" value="Unassembled WGS sequence"/>
</dbReference>
<keyword evidence="2" id="KW-1133">Transmembrane helix</keyword>
<dbReference type="PANTHER" id="PTHR31571">
    <property type="entry name" value="ALTERED INHERITANCE OF MITOCHONDRIA PROTEIN 6"/>
    <property type="match status" value="1"/>
</dbReference>
<accession>A0A3E2HQN0</accession>
<feature type="non-terminal residue" evidence="3">
    <location>
        <position position="1"/>
    </location>
</feature>
<organism evidence="3 4">
    <name type="scientific">Scytalidium lignicola</name>
    <name type="common">Hyphomycete</name>
    <dbReference type="NCBI Taxonomy" id="5539"/>
    <lineage>
        <taxon>Eukaryota</taxon>
        <taxon>Fungi</taxon>
        <taxon>Dikarya</taxon>
        <taxon>Ascomycota</taxon>
        <taxon>Pezizomycotina</taxon>
        <taxon>Leotiomycetes</taxon>
        <taxon>Leotiomycetes incertae sedis</taxon>
        <taxon>Scytalidium</taxon>
    </lineage>
</organism>
<dbReference type="AlphaFoldDB" id="A0A3E2HQN0"/>
<reference evidence="3 4" key="1">
    <citation type="submission" date="2018-05" db="EMBL/GenBank/DDBJ databases">
        <title>Draft genome sequence of Scytalidium lignicola DSM 105466, a ubiquitous saprotrophic fungus.</title>
        <authorList>
            <person name="Buettner E."/>
            <person name="Gebauer A.M."/>
            <person name="Hofrichter M."/>
            <person name="Liers C."/>
            <person name="Kellner H."/>
        </authorList>
    </citation>
    <scope>NUCLEOTIDE SEQUENCE [LARGE SCALE GENOMIC DNA]</scope>
    <source>
        <strain evidence="3 4">DSM 105466</strain>
    </source>
</reference>
<protein>
    <recommendedName>
        <fullName evidence="5">Altered inheritance of mitochondria protein 6</fullName>
    </recommendedName>
</protein>
<evidence type="ECO:0000256" key="2">
    <source>
        <dbReference type="SAM" id="Phobius"/>
    </source>
</evidence>
<feature type="region of interest" description="Disordered" evidence="1">
    <location>
        <begin position="1"/>
        <end position="31"/>
    </location>
</feature>